<gene>
    <name evidence="1" type="ORF">VF724_21070</name>
</gene>
<dbReference type="EMBL" id="JAYJLD010000103">
    <property type="protein sequence ID" value="MEB3104102.1"/>
    <property type="molecule type" value="Genomic_DNA"/>
</dbReference>
<comment type="caution">
    <text evidence="1">The sequence shown here is derived from an EMBL/GenBank/DDBJ whole genome shotgun (WGS) entry which is preliminary data.</text>
</comment>
<name>A0ABU5ZQ12_9BACL</name>
<proteinExistence type="predicted"/>
<accession>A0ABU5ZQ12</accession>
<dbReference type="RefSeq" id="WP_371756229.1">
    <property type="nucleotide sequence ID" value="NZ_JAYJLD010000103.1"/>
</dbReference>
<evidence type="ECO:0000313" key="2">
    <source>
        <dbReference type="Proteomes" id="UP001310386"/>
    </source>
</evidence>
<evidence type="ECO:0000313" key="1">
    <source>
        <dbReference type="EMBL" id="MEB3104102.1"/>
    </source>
</evidence>
<dbReference type="Proteomes" id="UP001310386">
    <property type="component" value="Unassembled WGS sequence"/>
</dbReference>
<organism evidence="1 2">
    <name type="scientific">Ferviditalea candida</name>
    <dbReference type="NCBI Taxonomy" id="3108399"/>
    <lineage>
        <taxon>Bacteria</taxon>
        <taxon>Bacillati</taxon>
        <taxon>Bacillota</taxon>
        <taxon>Bacilli</taxon>
        <taxon>Bacillales</taxon>
        <taxon>Paenibacillaceae</taxon>
        <taxon>Ferviditalea</taxon>
    </lineage>
</organism>
<sequence length="132" mass="14825">MANRKNRKQCYNEAVSGKIGGIDLVHASNDNDHIINARGGKVYHDITKHSFLEIPDSMEGKVYEVLSVGLQKEGHPIVTVQVGDLVQVYRLPQDYVNWINHLREASVMGIKMLPAKVEFGKRSDGSYYAEIL</sequence>
<keyword evidence="2" id="KW-1185">Reference proteome</keyword>
<reference evidence="1" key="1">
    <citation type="submission" date="2023-12" db="EMBL/GenBank/DDBJ databases">
        <title>Fervidustalea candida gen. nov., sp. nov., a novel member of the family Paenibacillaceae isolated from a geothermal area.</title>
        <authorList>
            <person name="Li W.-J."/>
            <person name="Jiao J.-Y."/>
            <person name="Chen Y."/>
        </authorList>
    </citation>
    <scope>NUCLEOTIDE SEQUENCE</scope>
    <source>
        <strain evidence="1">SYSU GA230002</strain>
    </source>
</reference>
<protein>
    <submittedName>
        <fullName evidence="1">Uncharacterized protein</fullName>
    </submittedName>
</protein>